<reference evidence="7 8" key="1">
    <citation type="submission" date="2016-10" db="EMBL/GenBank/DDBJ databases">
        <authorList>
            <person name="de Groot N.N."/>
        </authorList>
    </citation>
    <scope>NUCLEOTIDE SEQUENCE [LARGE SCALE GENOMIC DNA]</scope>
    <source>
        <strain>GEY</strain>
        <strain evidence="8">DSM 9560</strain>
    </source>
</reference>
<name>A0A1I2IET7_9BACT</name>
<evidence type="ECO:0000256" key="1">
    <source>
        <dbReference type="ARBA" id="ARBA00004141"/>
    </source>
</evidence>
<dbReference type="OrthoDB" id="9769739at2"/>
<feature type="transmembrane region" description="Helical" evidence="5">
    <location>
        <begin position="394"/>
        <end position="422"/>
    </location>
</feature>
<dbReference type="Pfam" id="PF00916">
    <property type="entry name" value="Sulfate_transp"/>
    <property type="match status" value="1"/>
</dbReference>
<evidence type="ECO:0000259" key="6">
    <source>
        <dbReference type="Pfam" id="PF00916"/>
    </source>
</evidence>
<protein>
    <submittedName>
        <fullName evidence="7">Sulfate permease, MFS superfamily</fullName>
    </submittedName>
</protein>
<dbReference type="InterPro" id="IPR011547">
    <property type="entry name" value="SLC26A/SulP_dom"/>
</dbReference>
<dbReference type="RefSeq" id="WP_091548483.1">
    <property type="nucleotide sequence ID" value="NZ_FONY01000031.1"/>
</dbReference>
<proteinExistence type="predicted"/>
<keyword evidence="8" id="KW-1185">Reference proteome</keyword>
<organism evidence="7 8">
    <name type="scientific">Thermoflexibacter ruber</name>
    <dbReference type="NCBI Taxonomy" id="1003"/>
    <lineage>
        <taxon>Bacteria</taxon>
        <taxon>Pseudomonadati</taxon>
        <taxon>Bacteroidota</taxon>
        <taxon>Cytophagia</taxon>
        <taxon>Cytophagales</taxon>
        <taxon>Thermoflexibacteraceae</taxon>
        <taxon>Thermoflexibacter</taxon>
    </lineage>
</organism>
<dbReference type="GO" id="GO:0055085">
    <property type="term" value="P:transmembrane transport"/>
    <property type="evidence" value="ECO:0007669"/>
    <property type="project" value="InterPro"/>
</dbReference>
<dbReference type="Proteomes" id="UP000199513">
    <property type="component" value="Unassembled WGS sequence"/>
</dbReference>
<dbReference type="GO" id="GO:0016020">
    <property type="term" value="C:membrane"/>
    <property type="evidence" value="ECO:0007669"/>
    <property type="project" value="UniProtKB-SubCell"/>
</dbReference>
<feature type="transmembrane region" description="Helical" evidence="5">
    <location>
        <begin position="301"/>
        <end position="320"/>
    </location>
</feature>
<dbReference type="PANTHER" id="PTHR11814">
    <property type="entry name" value="SULFATE TRANSPORTER"/>
    <property type="match status" value="1"/>
</dbReference>
<sequence length="437" mass="47360">MQMNHVPQDGLSGLKENWRQDLNAGVLVSFLALPLCLGIASASQFPPITGIFTAIIGGIVVSFFAGSPLTIKGPAAGLIAIALASIESIGYERTLAVIFVASLLQIIFGVIKAGKYGNLFPVAVVHGILVAIGIIIFSKQIHLLLGVSPKGNKPFELLAEIPHSLAHARWEVAFIGIMGLFVIFYFPRVSNRFIKKIPAPMWVLLIAVPLSSMLGLREIVHDGKPIYLVHIPSSILEGILDLDKTKIGITFPDFSALVSWESGKYVLMFSLIGSIESLLIVKAMDNLDPFHRKSDMNKDLIAIGMGNAIASLVGALPMIAEIVRSTANITNGAKTRWANFFHGVALLVFILGLAKIIMLIPMTALAAMLIAIAYSLASPKEFIYIFRMGKKKSLVFLSTLLITLATDLLVGIIIGILTHIVLQFLHYVVRKYASSQR</sequence>
<feature type="transmembrane region" description="Helical" evidence="5">
    <location>
        <begin position="21"/>
        <end position="42"/>
    </location>
</feature>
<feature type="transmembrane region" description="Helical" evidence="5">
    <location>
        <begin position="95"/>
        <end position="111"/>
    </location>
</feature>
<feature type="transmembrane region" description="Helical" evidence="5">
    <location>
        <begin position="340"/>
        <end position="373"/>
    </location>
</feature>
<keyword evidence="3 5" id="KW-1133">Transmembrane helix</keyword>
<evidence type="ECO:0000256" key="4">
    <source>
        <dbReference type="ARBA" id="ARBA00023136"/>
    </source>
</evidence>
<comment type="subcellular location">
    <subcellularLocation>
        <location evidence="1">Membrane</location>
        <topology evidence="1">Multi-pass membrane protein</topology>
    </subcellularLocation>
</comment>
<dbReference type="STRING" id="1003.SAMN04488541_103120"/>
<evidence type="ECO:0000256" key="5">
    <source>
        <dbReference type="SAM" id="Phobius"/>
    </source>
</evidence>
<keyword evidence="2 5" id="KW-0812">Transmembrane</keyword>
<evidence type="ECO:0000313" key="8">
    <source>
        <dbReference type="Proteomes" id="UP000199513"/>
    </source>
</evidence>
<dbReference type="InterPro" id="IPR001902">
    <property type="entry name" value="SLC26A/SulP_fam"/>
</dbReference>
<evidence type="ECO:0000256" key="2">
    <source>
        <dbReference type="ARBA" id="ARBA00022692"/>
    </source>
</evidence>
<dbReference type="EMBL" id="FONY01000031">
    <property type="protein sequence ID" value="SFF40158.1"/>
    <property type="molecule type" value="Genomic_DNA"/>
</dbReference>
<feature type="transmembrane region" description="Helical" evidence="5">
    <location>
        <begin position="123"/>
        <end position="147"/>
    </location>
</feature>
<feature type="transmembrane region" description="Helical" evidence="5">
    <location>
        <begin position="48"/>
        <end position="66"/>
    </location>
</feature>
<accession>A0A1I2IET7</accession>
<gene>
    <name evidence="7" type="ORF">SAMN04488541_103120</name>
</gene>
<evidence type="ECO:0000313" key="7">
    <source>
        <dbReference type="EMBL" id="SFF40158.1"/>
    </source>
</evidence>
<dbReference type="AlphaFoldDB" id="A0A1I2IET7"/>
<evidence type="ECO:0000256" key="3">
    <source>
        <dbReference type="ARBA" id="ARBA00022989"/>
    </source>
</evidence>
<feature type="domain" description="SLC26A/SulP transporter" evidence="6">
    <location>
        <begin position="19"/>
        <end position="399"/>
    </location>
</feature>
<keyword evidence="4 5" id="KW-0472">Membrane</keyword>
<feature type="transmembrane region" description="Helical" evidence="5">
    <location>
        <begin position="167"/>
        <end position="187"/>
    </location>
</feature>